<accession>A0A6A3L1I1</accession>
<evidence type="ECO:0000313" key="3">
    <source>
        <dbReference type="Proteomes" id="UP000435112"/>
    </source>
</evidence>
<evidence type="ECO:0000313" key="2">
    <source>
        <dbReference type="EMBL" id="KAE9009634.1"/>
    </source>
</evidence>
<gene>
    <name evidence="2" type="ORF">PR002_g15564</name>
</gene>
<protein>
    <submittedName>
        <fullName evidence="2">Uncharacterized protein</fullName>
    </submittedName>
</protein>
<feature type="region of interest" description="Disordered" evidence="1">
    <location>
        <begin position="1"/>
        <end position="22"/>
    </location>
</feature>
<comment type="caution">
    <text evidence="2">The sequence shown here is derived from an EMBL/GenBank/DDBJ whole genome shotgun (WGS) entry which is preliminary data.</text>
</comment>
<dbReference type="EMBL" id="QXFU01001140">
    <property type="protein sequence ID" value="KAE9009634.1"/>
    <property type="molecule type" value="Genomic_DNA"/>
</dbReference>
<name>A0A6A3L1I1_9STRA</name>
<dbReference type="PANTHER" id="PTHR37067:SF3">
    <property type="entry name" value="PX DOMAIN-CONTAINING PROTEIN"/>
    <property type="match status" value="1"/>
</dbReference>
<evidence type="ECO:0000256" key="1">
    <source>
        <dbReference type="SAM" id="MobiDB-lite"/>
    </source>
</evidence>
<dbReference type="Proteomes" id="UP000435112">
    <property type="component" value="Unassembled WGS sequence"/>
</dbReference>
<sequence>MNQLVPSVRRKPPSRSTPFQPSHELQYGVRVAARNVTGAVCSVQCQFCRYFGREETPGSKRKRTQTIKLYTKPYRPEYFKDHNLSAHSQKWLEYEALNDQGKGAFFTALPTRSNQVLAYYEGESNGLCFTFPEAIVDEFIAKAFFDGDLEEECIPTALRAFDQARDGYYDVIIKTPLRFSLAVQHLSMTNQTSMTSPRLNGGLKSAT</sequence>
<dbReference type="PANTHER" id="PTHR37067">
    <property type="entry name" value="PX DOMAIN-CONTAINING PROTEIN"/>
    <property type="match status" value="1"/>
</dbReference>
<reference evidence="2 3" key="1">
    <citation type="submission" date="2018-09" db="EMBL/GenBank/DDBJ databases">
        <title>Genomic investigation of the strawberry pathogen Phytophthora fragariae indicates pathogenicity is determined by transcriptional variation in three key races.</title>
        <authorList>
            <person name="Adams T.M."/>
            <person name="Armitage A.D."/>
            <person name="Sobczyk M.K."/>
            <person name="Bates H.J."/>
            <person name="Dunwell J.M."/>
            <person name="Nellist C.F."/>
            <person name="Harrison R.J."/>
        </authorList>
    </citation>
    <scope>NUCLEOTIDE SEQUENCE [LARGE SCALE GENOMIC DNA]</scope>
    <source>
        <strain evidence="2 3">SCRP324</strain>
    </source>
</reference>
<proteinExistence type="predicted"/>
<dbReference type="OrthoDB" id="129241at2759"/>
<organism evidence="2 3">
    <name type="scientific">Phytophthora rubi</name>
    <dbReference type="NCBI Taxonomy" id="129364"/>
    <lineage>
        <taxon>Eukaryota</taxon>
        <taxon>Sar</taxon>
        <taxon>Stramenopiles</taxon>
        <taxon>Oomycota</taxon>
        <taxon>Peronosporomycetes</taxon>
        <taxon>Peronosporales</taxon>
        <taxon>Peronosporaceae</taxon>
        <taxon>Phytophthora</taxon>
    </lineage>
</organism>
<dbReference type="AlphaFoldDB" id="A0A6A3L1I1"/>